<evidence type="ECO:0000313" key="4">
    <source>
        <dbReference type="EMBL" id="KAH7639501.1"/>
    </source>
</evidence>
<dbReference type="Pfam" id="PF24785">
    <property type="entry name" value="RXYLT1_C"/>
    <property type="match status" value="1"/>
</dbReference>
<dbReference type="AlphaFoldDB" id="A0A922I423"/>
<keyword evidence="1 4" id="KW-0812">Transmembrane</keyword>
<feature type="domain" description="RXYLT1 N-terminal" evidence="3">
    <location>
        <begin position="60"/>
        <end position="205"/>
    </location>
</feature>
<dbReference type="InterPro" id="IPR057538">
    <property type="entry name" value="RXYLT1_C"/>
</dbReference>
<evidence type="ECO:0000313" key="5">
    <source>
        <dbReference type="EMBL" id="KAH9521839.1"/>
    </source>
</evidence>
<gene>
    <name evidence="5" type="primary">TMEM5</name>
    <name evidence="5" type="ORF">DERF_005465</name>
    <name evidence="4" type="ORF">HUG17_3534</name>
</gene>
<evidence type="ECO:0000313" key="6">
    <source>
        <dbReference type="Proteomes" id="UP000790347"/>
    </source>
</evidence>
<feature type="transmembrane region" description="Helical" evidence="1">
    <location>
        <begin position="7"/>
        <end position="27"/>
    </location>
</feature>
<evidence type="ECO:0000256" key="1">
    <source>
        <dbReference type="SAM" id="Phobius"/>
    </source>
</evidence>
<dbReference type="Proteomes" id="UP000828236">
    <property type="component" value="Unassembled WGS sequence"/>
</dbReference>
<reference evidence="5" key="1">
    <citation type="submission" date="2013-05" db="EMBL/GenBank/DDBJ databases">
        <authorList>
            <person name="Yim A.K.Y."/>
            <person name="Chan T.F."/>
            <person name="Ji K.M."/>
            <person name="Liu X.Y."/>
            <person name="Zhou J.W."/>
            <person name="Li R.Q."/>
            <person name="Yang K.Y."/>
            <person name="Li J."/>
            <person name="Li M."/>
            <person name="Law P.T.W."/>
            <person name="Wu Y.L."/>
            <person name="Cai Z.L."/>
            <person name="Qin H."/>
            <person name="Bao Y."/>
            <person name="Leung R.K.K."/>
            <person name="Ng P.K.S."/>
            <person name="Zou J."/>
            <person name="Zhong X.J."/>
            <person name="Ran P.X."/>
            <person name="Zhong N.S."/>
            <person name="Liu Z.G."/>
            <person name="Tsui S.K.W."/>
        </authorList>
    </citation>
    <scope>NUCLEOTIDE SEQUENCE</scope>
    <source>
        <strain evidence="5">Derf</strain>
        <tissue evidence="5">Whole organism</tissue>
    </source>
</reference>
<keyword evidence="6" id="KW-1185">Reference proteome</keyword>
<reference evidence="5" key="4">
    <citation type="journal article" date="2022" name="Res Sq">
        <title>Comparative Genomics Reveals Insights into the Divergent Evolution of Astigmatic Mites and Household Pest Adaptations.</title>
        <authorList>
            <person name="Xiong Q."/>
            <person name="Wan A.T.-Y."/>
            <person name="Liu X.-Y."/>
            <person name="Fung C.S.-H."/>
            <person name="Xiao X."/>
            <person name="Malainual N."/>
            <person name="Hou J."/>
            <person name="Wang L."/>
            <person name="Wang M."/>
            <person name="Yang K."/>
            <person name="Cui Y."/>
            <person name="Leung E."/>
            <person name="Nong W."/>
            <person name="Shin S.-K."/>
            <person name="Au S."/>
            <person name="Jeong K.Y."/>
            <person name="Chew F.T."/>
            <person name="Hui J."/>
            <person name="Leung T.F."/>
            <person name="Tungtrongchitr A."/>
            <person name="Zhong N."/>
            <person name="Liu Z."/>
            <person name="Tsui S."/>
        </authorList>
    </citation>
    <scope>NUCLEOTIDE SEQUENCE</scope>
    <source>
        <strain evidence="5">Derf</strain>
        <tissue evidence="5">Whole organism</tissue>
    </source>
</reference>
<dbReference type="Pfam" id="PF24786">
    <property type="entry name" value="RXYLT1_N"/>
    <property type="match status" value="1"/>
</dbReference>
<dbReference type="EMBL" id="SDOV01000007">
    <property type="protein sequence ID" value="KAH7639501.1"/>
    <property type="molecule type" value="Genomic_DNA"/>
</dbReference>
<evidence type="ECO:0000259" key="3">
    <source>
        <dbReference type="Pfam" id="PF24786"/>
    </source>
</evidence>
<protein>
    <submittedName>
        <fullName evidence="5">Ribitol-5-phosphate xylosyltransferase 1</fullName>
    </submittedName>
    <submittedName>
        <fullName evidence="4">Transmembrane protein 5-like protein</fullName>
    </submittedName>
</protein>
<dbReference type="GO" id="GO:0035269">
    <property type="term" value="P:protein O-linked glycosylation via mannose"/>
    <property type="evidence" value="ECO:0007669"/>
    <property type="project" value="InterPro"/>
</dbReference>
<reference evidence="4" key="2">
    <citation type="submission" date="2020-06" db="EMBL/GenBank/DDBJ databases">
        <authorList>
            <person name="Ji K."/>
            <person name="Li J."/>
        </authorList>
    </citation>
    <scope>NUCLEOTIDE SEQUENCE</scope>
    <source>
        <strain evidence="4">JKM2019</strain>
        <tissue evidence="4">Whole body</tissue>
    </source>
</reference>
<evidence type="ECO:0000259" key="2">
    <source>
        <dbReference type="Pfam" id="PF24785"/>
    </source>
</evidence>
<dbReference type="GO" id="GO:0120053">
    <property type="term" value="F:ribitol beta-1,4-xylosyltransferase activity"/>
    <property type="evidence" value="ECO:0007669"/>
    <property type="project" value="InterPro"/>
</dbReference>
<dbReference type="InterPro" id="IPR055286">
    <property type="entry name" value="RXYLT1-like"/>
</dbReference>
<keyword evidence="1" id="KW-1133">Transmembrane helix</keyword>
<dbReference type="InterPro" id="IPR057539">
    <property type="entry name" value="RXYLT1_N"/>
</dbReference>
<dbReference type="OrthoDB" id="8560686at2759"/>
<reference evidence="4" key="3">
    <citation type="journal article" date="2021" name="World Allergy Organ. J.">
        <title>Chromosome-level assembly of Dermatophagoides farinae genome and transcriptome reveals two novel allergens Der f 37 and Der f 39.</title>
        <authorList>
            <person name="Chen J."/>
            <person name="Cai Z."/>
            <person name="Fan D."/>
            <person name="Hu J."/>
            <person name="Hou Y."/>
            <person name="He Y."/>
            <person name="Zhang Z."/>
            <person name="Zhao Z."/>
            <person name="Gao P."/>
            <person name="Hu W."/>
            <person name="Sun J."/>
            <person name="Li J."/>
            <person name="Ji K."/>
        </authorList>
    </citation>
    <scope>NUCLEOTIDE SEQUENCE</scope>
    <source>
        <strain evidence="4">JKM2019</strain>
    </source>
</reference>
<organism evidence="5 6">
    <name type="scientific">Dermatophagoides farinae</name>
    <name type="common">American house dust mite</name>
    <dbReference type="NCBI Taxonomy" id="6954"/>
    <lineage>
        <taxon>Eukaryota</taxon>
        <taxon>Metazoa</taxon>
        <taxon>Ecdysozoa</taxon>
        <taxon>Arthropoda</taxon>
        <taxon>Chelicerata</taxon>
        <taxon>Arachnida</taxon>
        <taxon>Acari</taxon>
        <taxon>Acariformes</taxon>
        <taxon>Sarcoptiformes</taxon>
        <taxon>Astigmata</taxon>
        <taxon>Psoroptidia</taxon>
        <taxon>Analgoidea</taxon>
        <taxon>Pyroglyphidae</taxon>
        <taxon>Dermatophagoidinae</taxon>
        <taxon>Dermatophagoides</taxon>
    </lineage>
</organism>
<sequence length="406" mass="47777">MFTVVKCRLCTICILIAVNIGFIVYLATNVDQSLDDDDDCDRWMDQSLVNGDHQESPINVEVWSKSAIGQYFWETILGGHIESKMMNDLYMEGWKTIGPVRFHFRTGPSLKPESYPSFRPANLVLILNWRSVDKINYANKWLRTLFEDLSGVPSNVGIIALGNEFCNNTWFTDLYVDNGRYRNLRFLFLVYDSPLIDNQLIYQWPLGVATYRHFPSPYTTDDDHKIDLQSSRPYVCNFIATIYQNSSRQELQNLFINNVHNWNHGCLIKTRSKWMANENVESMDSYVQALHSSDLTLCPSGLNVECYRILEAVEYGSIPVIEEIVNTNDHNQCDRIQILRLFKQFDAPFIYVRNWTEQLPDLLTQYNALNLRERVKKRIQLIKWYHHFRIRLRNHFVNVLHKRFVH</sequence>
<name>A0A922I423_DERFA</name>
<dbReference type="PANTHER" id="PTHR15576">
    <property type="entry name" value="RIBITOL-5-PHOSPHATE XYLOSYLTRANSFERASE 1"/>
    <property type="match status" value="1"/>
</dbReference>
<keyword evidence="1" id="KW-0472">Membrane</keyword>
<dbReference type="PANTHER" id="PTHR15576:SF1">
    <property type="entry name" value="RIBITOL-5-PHOSPHATE XYLOSYLTRANSFERASE 1"/>
    <property type="match status" value="1"/>
</dbReference>
<feature type="domain" description="RXYLT1 C-terminal" evidence="2">
    <location>
        <begin position="211"/>
        <end position="405"/>
    </location>
</feature>
<accession>A0A922I423</accession>
<dbReference type="Proteomes" id="UP000790347">
    <property type="component" value="Unassembled WGS sequence"/>
</dbReference>
<dbReference type="GO" id="GO:0005794">
    <property type="term" value="C:Golgi apparatus"/>
    <property type="evidence" value="ECO:0007669"/>
    <property type="project" value="TreeGrafter"/>
</dbReference>
<proteinExistence type="predicted"/>
<dbReference type="EMBL" id="ASGP02000002">
    <property type="protein sequence ID" value="KAH9521839.1"/>
    <property type="molecule type" value="Genomic_DNA"/>
</dbReference>
<comment type="caution">
    <text evidence="5">The sequence shown here is derived from an EMBL/GenBank/DDBJ whole genome shotgun (WGS) entry which is preliminary data.</text>
</comment>